<dbReference type="PANTHER" id="PTHR46961">
    <property type="entry name" value="DYNEIN HEAVY CHAIN 1, AXONEMAL-LIKE PROTEIN"/>
    <property type="match status" value="1"/>
</dbReference>
<evidence type="ECO:0000259" key="2">
    <source>
        <dbReference type="Pfam" id="PF18199"/>
    </source>
</evidence>
<dbReference type="AlphaFoldDB" id="A0AA40GFE8"/>
<dbReference type="InterPro" id="IPR042219">
    <property type="entry name" value="AAA_lid_11_sf"/>
</dbReference>
<organism evidence="3 4">
    <name type="scientific">Melipona bicolor</name>
    <dbReference type="NCBI Taxonomy" id="60889"/>
    <lineage>
        <taxon>Eukaryota</taxon>
        <taxon>Metazoa</taxon>
        <taxon>Ecdysozoa</taxon>
        <taxon>Arthropoda</taxon>
        <taxon>Hexapoda</taxon>
        <taxon>Insecta</taxon>
        <taxon>Pterygota</taxon>
        <taxon>Neoptera</taxon>
        <taxon>Endopterygota</taxon>
        <taxon>Hymenoptera</taxon>
        <taxon>Apocrita</taxon>
        <taxon>Aculeata</taxon>
        <taxon>Apoidea</taxon>
        <taxon>Anthophila</taxon>
        <taxon>Apidae</taxon>
        <taxon>Melipona</taxon>
    </lineage>
</organism>
<dbReference type="Pfam" id="PF18198">
    <property type="entry name" value="AAA_lid_11"/>
    <property type="match status" value="1"/>
</dbReference>
<name>A0AA40GFE8_9HYME</name>
<reference evidence="3" key="1">
    <citation type="submission" date="2021-10" db="EMBL/GenBank/DDBJ databases">
        <title>Melipona bicolor Genome sequencing and assembly.</title>
        <authorList>
            <person name="Araujo N.S."/>
            <person name="Arias M.C."/>
        </authorList>
    </citation>
    <scope>NUCLEOTIDE SEQUENCE</scope>
    <source>
        <strain evidence="3">USP_2M_L1-L4_2017</strain>
        <tissue evidence="3">Whole body</tissue>
    </source>
</reference>
<evidence type="ECO:0000313" key="4">
    <source>
        <dbReference type="Proteomes" id="UP001177670"/>
    </source>
</evidence>
<feature type="domain" description="Dynein heavy chain C-terminal" evidence="2">
    <location>
        <begin position="56"/>
        <end position="357"/>
    </location>
</feature>
<dbReference type="FunFam" id="3.10.490.20:FF:000001">
    <property type="entry name" value="dynein heavy chain 7, axonemal"/>
    <property type="match status" value="1"/>
</dbReference>
<accession>A0AA40GFE8</accession>
<keyword evidence="4" id="KW-1185">Reference proteome</keyword>
<dbReference type="Gene3D" id="3.10.490.20">
    <property type="match status" value="1"/>
</dbReference>
<evidence type="ECO:0008006" key="5">
    <source>
        <dbReference type="Google" id="ProtNLM"/>
    </source>
</evidence>
<evidence type="ECO:0000313" key="3">
    <source>
        <dbReference type="EMBL" id="KAK1136770.1"/>
    </source>
</evidence>
<dbReference type="Gene3D" id="1.10.8.720">
    <property type="entry name" value="Region D6 of dynein motor"/>
    <property type="match status" value="1"/>
</dbReference>
<feature type="domain" description="Dynein heavy chain AAA lid" evidence="1">
    <location>
        <begin position="5"/>
        <end position="49"/>
    </location>
</feature>
<gene>
    <name evidence="3" type="ORF">K0M31_001306</name>
</gene>
<dbReference type="GO" id="GO:0051959">
    <property type="term" value="F:dynein light intermediate chain binding"/>
    <property type="evidence" value="ECO:0007669"/>
    <property type="project" value="InterPro"/>
</dbReference>
<dbReference type="Pfam" id="PF18199">
    <property type="entry name" value="Dynein_C"/>
    <property type="match status" value="1"/>
</dbReference>
<dbReference type="InterPro" id="IPR043160">
    <property type="entry name" value="Dynein_C_barrel"/>
</dbReference>
<evidence type="ECO:0000259" key="1">
    <source>
        <dbReference type="Pfam" id="PF18198"/>
    </source>
</evidence>
<dbReference type="PANTHER" id="PTHR46961:SF13">
    <property type="entry name" value="DYNEIN AXONEMAL HEAVY CHAIN 3"/>
    <property type="match status" value="1"/>
</dbReference>
<dbReference type="FunFam" id="1.20.1270.280:FF:000001">
    <property type="entry name" value="dynein heavy chain 7, axonemal"/>
    <property type="match status" value="1"/>
</dbReference>
<dbReference type="InterPro" id="IPR041658">
    <property type="entry name" value="AAA_lid_11"/>
</dbReference>
<dbReference type="GO" id="GO:0007018">
    <property type="term" value="P:microtubule-based movement"/>
    <property type="evidence" value="ECO:0007669"/>
    <property type="project" value="InterPro"/>
</dbReference>
<protein>
    <recommendedName>
        <fullName evidence="5">Dynein heavy chain 3, axonemal</fullName>
    </recommendedName>
</protein>
<dbReference type="GO" id="GO:0045505">
    <property type="term" value="F:dynein intermediate chain binding"/>
    <property type="evidence" value="ECO:0007669"/>
    <property type="project" value="InterPro"/>
</dbReference>
<sequence length="361" mass="41619">MNIATLKYCFSPSCIYRLPENTDYQGCLEYIRSLPMTQQPEVFGLHENADITKDNQESLQLLKGTLLTQTHIIGVGVERDVDDIVYSLCDDVLSKLTLRFDVLEVSKKYPVLYINSMNTVLRQELIKFNNLIDTIRTTLVDVQKAIKGLVLMSPELEEIFFSMSIGRVPATWSKMSYPSLKPLGSYINDLLERLAFFQDWIDHDAPTVFWISGFFFTQSFLTGALQNYARKHKIPIDKLDFEFEITSFVNDVNTAPSYGVYIRGLYLEGARWNRQLKEIDESEPKIMFDLLPVIWLKPGIKAEFIIEYVYHCPVYKTSERRGVLATTGHSSNFVLYILFPTHVDESHWIKRGVACLCQLDD</sequence>
<proteinExistence type="predicted"/>
<dbReference type="GO" id="GO:0030286">
    <property type="term" value="C:dynein complex"/>
    <property type="evidence" value="ECO:0007669"/>
    <property type="project" value="InterPro"/>
</dbReference>
<dbReference type="EMBL" id="JAHYIQ010000001">
    <property type="protein sequence ID" value="KAK1136770.1"/>
    <property type="molecule type" value="Genomic_DNA"/>
</dbReference>
<dbReference type="Proteomes" id="UP001177670">
    <property type="component" value="Unassembled WGS sequence"/>
</dbReference>
<dbReference type="InterPro" id="IPR026983">
    <property type="entry name" value="DHC"/>
</dbReference>
<comment type="caution">
    <text evidence="3">The sequence shown here is derived from an EMBL/GenBank/DDBJ whole genome shotgun (WGS) entry which is preliminary data.</text>
</comment>
<dbReference type="Gene3D" id="1.20.1270.280">
    <property type="match status" value="1"/>
</dbReference>
<dbReference type="InterPro" id="IPR041228">
    <property type="entry name" value="Dynein_C"/>
</dbReference>